<feature type="compositionally biased region" description="Basic and acidic residues" evidence="9">
    <location>
        <begin position="732"/>
        <end position="747"/>
    </location>
</feature>
<evidence type="ECO:0000313" key="11">
    <source>
        <dbReference type="EMBL" id="GMI45643.1"/>
    </source>
</evidence>
<comment type="similarity">
    <text evidence="2 8">Belongs to the WD repeat coronin family.</text>
</comment>
<feature type="repeat" description="WD" evidence="7">
    <location>
        <begin position="474"/>
        <end position="515"/>
    </location>
</feature>
<dbReference type="InterPro" id="IPR036322">
    <property type="entry name" value="WD40_repeat_dom_sf"/>
</dbReference>
<evidence type="ECO:0000256" key="2">
    <source>
        <dbReference type="ARBA" id="ARBA00009482"/>
    </source>
</evidence>
<keyword evidence="3" id="KW-0963">Cytoplasm</keyword>
<feature type="region of interest" description="Disordered" evidence="9">
    <location>
        <begin position="727"/>
        <end position="809"/>
    </location>
</feature>
<dbReference type="OrthoDB" id="1850764at2759"/>
<comment type="subcellular location">
    <subcellularLocation>
        <location evidence="1">Cytoplasm</location>
    </subcellularLocation>
</comment>
<evidence type="ECO:0000256" key="3">
    <source>
        <dbReference type="ARBA" id="ARBA00022490"/>
    </source>
</evidence>
<evidence type="ECO:0000256" key="7">
    <source>
        <dbReference type="PROSITE-ProRule" id="PRU00221"/>
    </source>
</evidence>
<evidence type="ECO:0000256" key="5">
    <source>
        <dbReference type="ARBA" id="ARBA00022737"/>
    </source>
</evidence>
<evidence type="ECO:0000256" key="8">
    <source>
        <dbReference type="RuleBase" id="RU280818"/>
    </source>
</evidence>
<dbReference type="EMBL" id="BRYA01000259">
    <property type="protein sequence ID" value="GMI45643.1"/>
    <property type="molecule type" value="Genomic_DNA"/>
</dbReference>
<keyword evidence="5 8" id="KW-0677">Repeat</keyword>
<accession>A0A9W7LD79</accession>
<dbReference type="Gene3D" id="2.130.10.10">
    <property type="entry name" value="YVTN repeat-like/Quinoprotein amine dehydrogenase"/>
    <property type="match status" value="2"/>
</dbReference>
<dbReference type="Pfam" id="PF16300">
    <property type="entry name" value="WD40_4"/>
    <property type="match status" value="2"/>
</dbReference>
<feature type="compositionally biased region" description="Acidic residues" evidence="9">
    <location>
        <begin position="799"/>
        <end position="809"/>
    </location>
</feature>
<name>A0A9W7LD79_9STRA</name>
<dbReference type="GO" id="GO:0005737">
    <property type="term" value="C:cytoplasm"/>
    <property type="evidence" value="ECO:0007669"/>
    <property type="project" value="UniProtKB-SubCell"/>
</dbReference>
<feature type="region of interest" description="Disordered" evidence="9">
    <location>
        <begin position="268"/>
        <end position="307"/>
    </location>
</feature>
<comment type="caution">
    <text evidence="11">The sequence shown here is derived from an EMBL/GenBank/DDBJ whole genome shotgun (WGS) entry which is preliminary data.</text>
</comment>
<dbReference type="SMART" id="SM01166">
    <property type="entry name" value="DUF1899"/>
    <property type="match status" value="1"/>
</dbReference>
<dbReference type="InterPro" id="IPR015505">
    <property type="entry name" value="Coronin"/>
</dbReference>
<organism evidence="11 12">
    <name type="scientific">Triparma columacea</name>
    <dbReference type="NCBI Taxonomy" id="722753"/>
    <lineage>
        <taxon>Eukaryota</taxon>
        <taxon>Sar</taxon>
        <taxon>Stramenopiles</taxon>
        <taxon>Ochrophyta</taxon>
        <taxon>Bolidophyceae</taxon>
        <taxon>Parmales</taxon>
        <taxon>Triparmaceae</taxon>
        <taxon>Triparma</taxon>
    </lineage>
</organism>
<dbReference type="SMART" id="SM00320">
    <property type="entry name" value="WD40"/>
    <property type="match status" value="5"/>
</dbReference>
<reference evidence="12" key="1">
    <citation type="journal article" date="2023" name="Commun. Biol.">
        <title>Genome analysis of Parmales, the sister group of diatoms, reveals the evolutionary specialization of diatoms from phago-mixotrophs to photoautotrophs.</title>
        <authorList>
            <person name="Ban H."/>
            <person name="Sato S."/>
            <person name="Yoshikawa S."/>
            <person name="Yamada K."/>
            <person name="Nakamura Y."/>
            <person name="Ichinomiya M."/>
            <person name="Sato N."/>
            <person name="Blanc-Mathieu R."/>
            <person name="Endo H."/>
            <person name="Kuwata A."/>
            <person name="Ogata H."/>
        </authorList>
    </citation>
    <scope>NUCLEOTIDE SEQUENCE [LARGE SCALE GENOMIC DNA]</scope>
</reference>
<dbReference type="InterPro" id="IPR015048">
    <property type="entry name" value="DUF1899"/>
</dbReference>
<evidence type="ECO:0000256" key="9">
    <source>
        <dbReference type="SAM" id="MobiDB-lite"/>
    </source>
</evidence>
<dbReference type="Pfam" id="PF08953">
    <property type="entry name" value="DUF1899"/>
    <property type="match status" value="1"/>
</dbReference>
<feature type="repeat" description="WD" evidence="7">
    <location>
        <begin position="430"/>
        <end position="472"/>
    </location>
</feature>
<dbReference type="PANTHER" id="PTHR10856:SF20">
    <property type="entry name" value="CORONIN-7"/>
    <property type="match status" value="1"/>
</dbReference>
<dbReference type="SUPFAM" id="SSF50998">
    <property type="entry name" value="Quinoprotein alcohol dehydrogenase-like"/>
    <property type="match status" value="1"/>
</dbReference>
<evidence type="ECO:0000256" key="6">
    <source>
        <dbReference type="ARBA" id="ARBA00023203"/>
    </source>
</evidence>
<dbReference type="PROSITE" id="PS50082">
    <property type="entry name" value="WD_REPEATS_2"/>
    <property type="match status" value="2"/>
</dbReference>
<dbReference type="SMART" id="SM01167">
    <property type="entry name" value="DUF1900"/>
    <property type="match status" value="2"/>
</dbReference>
<dbReference type="InterPro" id="IPR015943">
    <property type="entry name" value="WD40/YVTN_repeat-like_dom_sf"/>
</dbReference>
<evidence type="ECO:0000256" key="1">
    <source>
        <dbReference type="ARBA" id="ARBA00004496"/>
    </source>
</evidence>
<dbReference type="Pfam" id="PF00400">
    <property type="entry name" value="WD40"/>
    <property type="match status" value="3"/>
</dbReference>
<proteinExistence type="inferred from homology"/>
<keyword evidence="12" id="KW-1185">Reference proteome</keyword>
<dbReference type="AlphaFoldDB" id="A0A9W7LD79"/>
<feature type="domain" description="DUF1899" evidence="10">
    <location>
        <begin position="307"/>
        <end position="371"/>
    </location>
</feature>
<evidence type="ECO:0000313" key="12">
    <source>
        <dbReference type="Proteomes" id="UP001165065"/>
    </source>
</evidence>
<dbReference type="Proteomes" id="UP001165065">
    <property type="component" value="Unassembled WGS sequence"/>
</dbReference>
<dbReference type="PANTHER" id="PTHR10856">
    <property type="entry name" value="CORONIN"/>
    <property type="match status" value="1"/>
</dbReference>
<dbReference type="PROSITE" id="PS50294">
    <property type="entry name" value="WD_REPEATS_REGION"/>
    <property type="match status" value="1"/>
</dbReference>
<protein>
    <recommendedName>
        <fullName evidence="8">Coronin</fullName>
    </recommendedName>
</protein>
<keyword evidence="6" id="KW-0009">Actin-binding</keyword>
<gene>
    <name evidence="11" type="ORF">TrCOL_g13796</name>
</gene>
<keyword evidence="4 7" id="KW-0853">WD repeat</keyword>
<dbReference type="InterPro" id="IPR001680">
    <property type="entry name" value="WD40_rpt"/>
</dbReference>
<dbReference type="SUPFAM" id="SSF50978">
    <property type="entry name" value="WD40 repeat-like"/>
    <property type="match status" value="1"/>
</dbReference>
<evidence type="ECO:0000256" key="4">
    <source>
        <dbReference type="ARBA" id="ARBA00022574"/>
    </source>
</evidence>
<dbReference type="InterPro" id="IPR011047">
    <property type="entry name" value="Quinoprotein_ADH-like_sf"/>
</dbReference>
<dbReference type="GO" id="GO:0003779">
    <property type="term" value="F:actin binding"/>
    <property type="evidence" value="ECO:0007669"/>
    <property type="project" value="UniProtKB-KW"/>
</dbReference>
<evidence type="ECO:0000259" key="10">
    <source>
        <dbReference type="SMART" id="SM01166"/>
    </source>
</evidence>
<sequence>MIKISALDSHPYAQGIVALAGTTVGGEVVKVMVMGGGEGTKGAWEKGVEGGVRNVAWNEDGGQLLVGTNDGKFKVLKGRDGGVACDVGEVCHKGTNKRDFNVVWVGGNEVVTTGQGIMREREIKIWDVRKGECIHKERLDSNSGILAPLYDSSLSLLLFFTRGSTSISAYEFTSSSSTLHPIGRFNHGTEGMVSCCMVPKETLNVMDVEVDRVLKLTDKGIEGIGWKVPRRDKSKFAAEIFKDVPKWVESCTGEEWLEGKEIEVQMTSLDPSASSSSSDPVEEDSKEESKPPPSPAASPQSRPSSQRFNNMASKFRHVYGAAKPKQNWYYNLQTNVSVMDGSLLAVGGGLWAVPWKGGGGKVYVGAVGKEGKVSATPDLLNTGHTKGVTCLAFGGRGGMCLATGSDDCNVAVSYLDPKTGLRTGEKQEILRGHRNGVRGIDWHPTVTECFATFGMDQAVKIWDAGEGREIQSIGDVHKEYINDVSWNYDGSLLATGSRDKFARILDPRSGSVTNDWKAHDGARGCRVEWCGSADNPSGVILTTGNGLAGERQIRLWDPRNVSKPVASKNLDNGNGVLFSMWDECTGLVWVAGRGDRTVKYFDVNYDDVKPGEWDCTLCHEFGFEGDPTVGIWPLPRSSWNVGEVQVGGFLRLSSSECQEGSFFLPRNNDLKGYFQDDVYSSYRDPSRPSSVTPTSWLAGENPKVEHVSLDDGSLPKLSDRVVTRTARSKTKAFREEIDKQEEEDKQKNQMFEKMQAMAITHEKWHPNKSMGGGGAGATQKPQDTAPKKAHVDCQPIYDSSDDDGWSDSD</sequence>
<feature type="compositionally biased region" description="Low complexity" evidence="9">
    <location>
        <begin position="268"/>
        <end position="279"/>
    </location>
</feature>